<accession>A0A081NCW4</accession>
<comment type="caution">
    <text evidence="6">The sequence shown here is derived from an EMBL/GenBank/DDBJ whole genome shotgun (WGS) entry which is preliminary data.</text>
</comment>
<evidence type="ECO:0000259" key="4">
    <source>
        <dbReference type="Pfam" id="PF00465"/>
    </source>
</evidence>
<evidence type="ECO:0000313" key="7">
    <source>
        <dbReference type="Proteomes" id="UP000028073"/>
    </source>
</evidence>
<dbReference type="STRING" id="1137799.GZ78_24085"/>
<dbReference type="PANTHER" id="PTHR43633:SF1">
    <property type="entry name" value="ALCOHOL DEHYDROGENASE YQHD"/>
    <property type="match status" value="1"/>
</dbReference>
<comment type="cofactor">
    <cofactor evidence="1">
        <name>Fe cation</name>
        <dbReference type="ChEBI" id="CHEBI:24875"/>
    </cofactor>
</comment>
<dbReference type="Pfam" id="PF00465">
    <property type="entry name" value="Fe-ADH"/>
    <property type="match status" value="1"/>
</dbReference>
<comment type="similarity">
    <text evidence="2">Belongs to the iron-containing alcohol dehydrogenase family.</text>
</comment>
<dbReference type="Pfam" id="PF25137">
    <property type="entry name" value="ADH_Fe_C"/>
    <property type="match status" value="1"/>
</dbReference>
<dbReference type="PROSITE" id="PS00913">
    <property type="entry name" value="ADH_IRON_1"/>
    <property type="match status" value="1"/>
</dbReference>
<gene>
    <name evidence="6" type="ORF">GZ78_24085</name>
</gene>
<dbReference type="OrthoDB" id="9815791at2"/>
<dbReference type="GO" id="GO:1990002">
    <property type="term" value="F:methylglyoxal reductase (NADPH) (acetol producing) activity"/>
    <property type="evidence" value="ECO:0007669"/>
    <property type="project" value="TreeGrafter"/>
</dbReference>
<dbReference type="FunFam" id="3.40.50.1970:FF:000003">
    <property type="entry name" value="Alcohol dehydrogenase, iron-containing"/>
    <property type="match status" value="1"/>
</dbReference>
<evidence type="ECO:0000313" key="6">
    <source>
        <dbReference type="EMBL" id="KEQ16287.1"/>
    </source>
</evidence>
<evidence type="ECO:0000256" key="3">
    <source>
        <dbReference type="ARBA" id="ARBA00023002"/>
    </source>
</evidence>
<dbReference type="AlphaFoldDB" id="A0A081NCW4"/>
<dbReference type="eggNOG" id="COG1979">
    <property type="taxonomic scope" value="Bacteria"/>
</dbReference>
<dbReference type="Gene3D" id="3.40.50.1970">
    <property type="match status" value="1"/>
</dbReference>
<dbReference type="GO" id="GO:1990362">
    <property type="term" value="F:butanol dehydrogenase (NAD+) activity"/>
    <property type="evidence" value="ECO:0007669"/>
    <property type="project" value="InterPro"/>
</dbReference>
<dbReference type="CDD" id="cd08187">
    <property type="entry name" value="BDH"/>
    <property type="match status" value="1"/>
</dbReference>
<evidence type="ECO:0000256" key="2">
    <source>
        <dbReference type="ARBA" id="ARBA00007358"/>
    </source>
</evidence>
<dbReference type="SUPFAM" id="SSF56796">
    <property type="entry name" value="Dehydroquinate synthase-like"/>
    <property type="match status" value="1"/>
</dbReference>
<dbReference type="PANTHER" id="PTHR43633">
    <property type="entry name" value="ALCOHOL DEHYDROGENASE YQHD"/>
    <property type="match status" value="1"/>
</dbReference>
<dbReference type="GO" id="GO:0008106">
    <property type="term" value="F:alcohol dehydrogenase (NADP+) activity"/>
    <property type="evidence" value="ECO:0007669"/>
    <property type="project" value="TreeGrafter"/>
</dbReference>
<keyword evidence="3" id="KW-0560">Oxidoreductase</keyword>
<reference evidence="6 7" key="1">
    <citation type="submission" date="2014-06" db="EMBL/GenBank/DDBJ databases">
        <title>Whole Genome Sequences of Three Symbiotic Endozoicomonas Bacteria.</title>
        <authorList>
            <person name="Neave M.J."/>
            <person name="Apprill A."/>
            <person name="Voolstra C.R."/>
        </authorList>
    </citation>
    <scope>NUCLEOTIDE SEQUENCE [LARGE SCALE GENOMIC DNA]</scope>
    <source>
        <strain evidence="6 7">DSM 25634</strain>
    </source>
</reference>
<dbReference type="Gene3D" id="1.20.1090.10">
    <property type="entry name" value="Dehydroquinate synthase-like - alpha domain"/>
    <property type="match status" value="1"/>
</dbReference>
<dbReference type="Proteomes" id="UP000028073">
    <property type="component" value="Unassembled WGS sequence"/>
</dbReference>
<dbReference type="InterPro" id="IPR018211">
    <property type="entry name" value="ADH_Fe_CS"/>
</dbReference>
<feature type="domain" description="Alcohol dehydrogenase iron-type/glycerol dehydrogenase GldA" evidence="4">
    <location>
        <begin position="9"/>
        <end position="175"/>
    </location>
</feature>
<dbReference type="InterPro" id="IPR001670">
    <property type="entry name" value="ADH_Fe/GldA"/>
</dbReference>
<protein>
    <submittedName>
        <fullName evidence="6">Aldehyde reductase</fullName>
    </submittedName>
</protein>
<dbReference type="GO" id="GO:0005829">
    <property type="term" value="C:cytosol"/>
    <property type="evidence" value="ECO:0007669"/>
    <property type="project" value="TreeGrafter"/>
</dbReference>
<sequence length="385" mass="42160">MKNFSFQNPTRIHFGKGMIARIAEEIPQTANILITYGGGSIKKNGTLQQVREALKDHASITEFGGIEPNPSYETLMEAVAVAKQEGIDYLLAVGGGSVIDGTKFIAAAIPFEGDPWTILSDNAEIHQAVPAGNVLTLPATGSESNSGSVVTRRATNDKLAFLSPKVYPQFTVLDPETTYSLPLGQSANGVVDAFAHVMEQYLTIRENAPIQDRYAESLLITLIEQGPIVLTQPEDYETRATIMWAANQALNGLIGLGVPHDWSTHMIGHEITALFGLDHAQTLAIVLPSVMHIMREDKASKLLQYAERVWGIREGNDQEKIDSAINKTRAFFEQMGIKTRLSDYGIQESAITDLVDQLKRHKMTALGENQNITPEVATRILRHAA</sequence>
<proteinExistence type="inferred from homology"/>
<feature type="domain" description="Fe-containing alcohol dehydrogenase-like C-terminal" evidence="5">
    <location>
        <begin position="187"/>
        <end position="382"/>
    </location>
</feature>
<dbReference type="InterPro" id="IPR044731">
    <property type="entry name" value="BDH-like"/>
</dbReference>
<evidence type="ECO:0000256" key="1">
    <source>
        <dbReference type="ARBA" id="ARBA00001962"/>
    </source>
</evidence>
<organism evidence="6 7">
    <name type="scientific">Endozoicomonas numazuensis</name>
    <dbReference type="NCBI Taxonomy" id="1137799"/>
    <lineage>
        <taxon>Bacteria</taxon>
        <taxon>Pseudomonadati</taxon>
        <taxon>Pseudomonadota</taxon>
        <taxon>Gammaproteobacteria</taxon>
        <taxon>Oceanospirillales</taxon>
        <taxon>Endozoicomonadaceae</taxon>
        <taxon>Endozoicomonas</taxon>
    </lineage>
</organism>
<dbReference type="PROSITE" id="PS00060">
    <property type="entry name" value="ADH_IRON_2"/>
    <property type="match status" value="1"/>
</dbReference>
<name>A0A081NCW4_9GAMM</name>
<dbReference type="RefSeq" id="WP_034841022.1">
    <property type="nucleotide sequence ID" value="NZ_JOKH01000006.1"/>
</dbReference>
<keyword evidence="7" id="KW-1185">Reference proteome</keyword>
<dbReference type="InterPro" id="IPR056798">
    <property type="entry name" value="ADH_Fe_C"/>
</dbReference>
<dbReference type="EMBL" id="JOKH01000006">
    <property type="protein sequence ID" value="KEQ16287.1"/>
    <property type="molecule type" value="Genomic_DNA"/>
</dbReference>
<dbReference type="GO" id="GO:0046872">
    <property type="term" value="F:metal ion binding"/>
    <property type="evidence" value="ECO:0007669"/>
    <property type="project" value="InterPro"/>
</dbReference>
<evidence type="ECO:0000259" key="5">
    <source>
        <dbReference type="Pfam" id="PF25137"/>
    </source>
</evidence>